<keyword evidence="1" id="KW-0732">Signal</keyword>
<evidence type="ECO:0000256" key="1">
    <source>
        <dbReference type="SAM" id="SignalP"/>
    </source>
</evidence>
<sequence length="51" mass="5588">MSESCQLIFIFVTLSLLTSRKHGLEFVRQKSDGPPLGLFMGSSNKNCALKG</sequence>
<dbReference type="AlphaFoldDB" id="A0A093Y1B4"/>
<name>A0A093Y1B4_TALMA</name>
<comment type="caution">
    <text evidence="2">The sequence shown here is derived from an EMBL/GenBank/DDBJ whole genome shotgun (WGS) entry which is preliminary data.</text>
</comment>
<protein>
    <submittedName>
        <fullName evidence="2">Uncharacterized protein</fullName>
    </submittedName>
</protein>
<accession>A0A093Y1B4</accession>
<reference evidence="2" key="1">
    <citation type="journal article" date="2014" name="PLoS Genet.">
        <title>Signature Gene Expression Reveals Novel Clues to the Molecular Mechanisms of Dimorphic Transition in Penicillium marneffei.</title>
        <authorList>
            <person name="Yang E."/>
            <person name="Wang G."/>
            <person name="Cai J."/>
            <person name="Woo P.C."/>
            <person name="Lau S.K."/>
            <person name="Yuen K.-Y."/>
            <person name="Chow W.-N."/>
            <person name="Lin X."/>
        </authorList>
    </citation>
    <scope>NUCLEOTIDE SEQUENCE [LARGE SCALE GENOMIC DNA]</scope>
    <source>
        <strain evidence="2">PM1</strain>
    </source>
</reference>
<proteinExistence type="predicted"/>
<evidence type="ECO:0000313" key="2">
    <source>
        <dbReference type="EMBL" id="KFX51303.1"/>
    </source>
</evidence>
<gene>
    <name evidence="2" type="ORF">GQ26_0051360</name>
</gene>
<feature type="signal peptide" evidence="1">
    <location>
        <begin position="1"/>
        <end position="23"/>
    </location>
</feature>
<organism evidence="2">
    <name type="scientific">Talaromyces marneffei PM1</name>
    <dbReference type="NCBI Taxonomy" id="1077442"/>
    <lineage>
        <taxon>Eukaryota</taxon>
        <taxon>Fungi</taxon>
        <taxon>Dikarya</taxon>
        <taxon>Ascomycota</taxon>
        <taxon>Pezizomycotina</taxon>
        <taxon>Eurotiomycetes</taxon>
        <taxon>Eurotiomycetidae</taxon>
        <taxon>Eurotiales</taxon>
        <taxon>Trichocomaceae</taxon>
        <taxon>Talaromyces</taxon>
        <taxon>Talaromyces sect. Talaromyces</taxon>
    </lineage>
</organism>
<dbReference type="HOGENOM" id="CLU_3108041_0_0_1"/>
<feature type="chain" id="PRO_5001894394" evidence="1">
    <location>
        <begin position="24"/>
        <end position="51"/>
    </location>
</feature>
<dbReference type="EMBL" id="JPOX01000005">
    <property type="protein sequence ID" value="KFX51303.1"/>
    <property type="molecule type" value="Genomic_DNA"/>
</dbReference>